<dbReference type="GO" id="GO:0006457">
    <property type="term" value="P:protein folding"/>
    <property type="evidence" value="ECO:0007669"/>
    <property type="project" value="InterPro"/>
</dbReference>
<evidence type="ECO:0000256" key="10">
    <source>
        <dbReference type="HAMAP-Rule" id="MF_01151"/>
    </source>
</evidence>
<comment type="caution">
    <text evidence="15">The sequence shown here is derived from an EMBL/GenBank/DDBJ whole genome shotgun (WGS) entry which is preliminary data.</text>
</comment>
<evidence type="ECO:0000256" key="5">
    <source>
        <dbReference type="ARBA" id="ARBA00023016"/>
    </source>
</evidence>
<dbReference type="GO" id="GO:0051082">
    <property type="term" value="F:unfolded protein binding"/>
    <property type="evidence" value="ECO:0007669"/>
    <property type="project" value="TreeGrafter"/>
</dbReference>
<sequence length="252" mass="26541">MPENENGESKEGPVIRDKRRVDPETGELRQDAQAAPEAAAEDAGGPGAAADPDTGELAEALTQLNERTSDLKRLQAEYANYRKRVDRDRVAVREQAVGQVLSELLPVLDDIGRAREHGELNGGFKSVGESLEAVVTKLGLKRYADKGDLFDPNVHEALTMMPTPGVEASTVIEVFQPGYQIGERVIRPARVVVSAPADDDPAEDVAAGAEDVADAPAGEPGPAEGAADTAPPASEAAEPRAAEPPGPAEQDR</sequence>
<evidence type="ECO:0000313" key="16">
    <source>
        <dbReference type="Proteomes" id="UP000240542"/>
    </source>
</evidence>
<evidence type="ECO:0000256" key="7">
    <source>
        <dbReference type="ARBA" id="ARBA00053401"/>
    </source>
</evidence>
<dbReference type="SUPFAM" id="SSF58014">
    <property type="entry name" value="Coiled-coil domain of nucleotide exchange factor GrpE"/>
    <property type="match status" value="1"/>
</dbReference>
<dbReference type="SUPFAM" id="SSF51064">
    <property type="entry name" value="Head domain of nucleotide exchange factor GrpE"/>
    <property type="match status" value="1"/>
</dbReference>
<gene>
    <name evidence="10" type="primary">grpE</name>
    <name evidence="15" type="ORF">CLV63_103244</name>
</gene>
<dbReference type="GO" id="GO:0000774">
    <property type="term" value="F:adenyl-nucleotide exchange factor activity"/>
    <property type="evidence" value="ECO:0007669"/>
    <property type="project" value="InterPro"/>
</dbReference>
<evidence type="ECO:0000256" key="6">
    <source>
        <dbReference type="ARBA" id="ARBA00023186"/>
    </source>
</evidence>
<proteinExistence type="inferred from homology"/>
<evidence type="ECO:0000256" key="13">
    <source>
        <dbReference type="SAM" id="Coils"/>
    </source>
</evidence>
<protein>
    <recommendedName>
        <fullName evidence="8 10">Protein GrpE</fullName>
    </recommendedName>
    <alternativeName>
        <fullName evidence="9 10">HSP-70 cofactor</fullName>
    </alternativeName>
</protein>
<dbReference type="CDD" id="cd00446">
    <property type="entry name" value="GrpE"/>
    <property type="match status" value="1"/>
</dbReference>
<evidence type="ECO:0000313" key="15">
    <source>
        <dbReference type="EMBL" id="PSK99519.1"/>
    </source>
</evidence>
<evidence type="ECO:0000256" key="14">
    <source>
        <dbReference type="SAM" id="MobiDB-lite"/>
    </source>
</evidence>
<keyword evidence="5 10" id="KW-0346">Stress response</keyword>
<comment type="function">
    <text evidence="7 10 11">Participates actively in the response to hyperosmotic and heat shock by preventing the aggregation of stress-denatured proteins, in association with DnaK and GrpE. It is the nucleotide exchange factor for DnaK and may function as a thermosensor. Unfolded proteins bind initially to DnaJ; upon interaction with the DnaJ-bound protein, DnaK hydrolyzes its bound ATP, resulting in the formation of a stable complex. GrpE releases ADP from DnaK; ATP binding to DnaK triggers the release of the substrate protein, thus completing the reaction cycle. Several rounds of ATP-dependent interactions between DnaJ, DnaK and GrpE are required for fully efficient folding.</text>
</comment>
<dbReference type="PROSITE" id="PS01071">
    <property type="entry name" value="GRPE"/>
    <property type="match status" value="1"/>
</dbReference>
<feature type="region of interest" description="Disordered" evidence="14">
    <location>
        <begin position="1"/>
        <end position="54"/>
    </location>
</feature>
<keyword evidence="4 10" id="KW-0963">Cytoplasm</keyword>
<evidence type="ECO:0000256" key="1">
    <source>
        <dbReference type="ARBA" id="ARBA00004496"/>
    </source>
</evidence>
<dbReference type="InterPro" id="IPR000740">
    <property type="entry name" value="GrpE"/>
</dbReference>
<comment type="similarity">
    <text evidence="2 10 12">Belongs to the GrpE family.</text>
</comment>
<feature type="compositionally biased region" description="Low complexity" evidence="14">
    <location>
        <begin position="204"/>
        <end position="236"/>
    </location>
</feature>
<comment type="subcellular location">
    <subcellularLocation>
        <location evidence="1 10">Cytoplasm</location>
    </subcellularLocation>
</comment>
<organism evidence="15 16">
    <name type="scientific">Murinocardiopsis flavida</name>
    <dbReference type="NCBI Taxonomy" id="645275"/>
    <lineage>
        <taxon>Bacteria</taxon>
        <taxon>Bacillati</taxon>
        <taxon>Actinomycetota</taxon>
        <taxon>Actinomycetes</taxon>
        <taxon>Streptosporangiales</taxon>
        <taxon>Nocardiopsidaceae</taxon>
        <taxon>Murinocardiopsis</taxon>
    </lineage>
</organism>
<dbReference type="FunFam" id="2.30.22.10:FF:000001">
    <property type="entry name" value="Protein GrpE"/>
    <property type="match status" value="1"/>
</dbReference>
<evidence type="ECO:0000256" key="2">
    <source>
        <dbReference type="ARBA" id="ARBA00009054"/>
    </source>
</evidence>
<feature type="compositionally biased region" description="Pro residues" evidence="14">
    <location>
        <begin position="242"/>
        <end position="252"/>
    </location>
</feature>
<dbReference type="AlphaFoldDB" id="A0A2P8DQL6"/>
<dbReference type="RefSeq" id="WP_106581914.1">
    <property type="nucleotide sequence ID" value="NZ_PYGA01000003.1"/>
</dbReference>
<dbReference type="Pfam" id="PF01025">
    <property type="entry name" value="GrpE"/>
    <property type="match status" value="1"/>
</dbReference>
<evidence type="ECO:0000256" key="3">
    <source>
        <dbReference type="ARBA" id="ARBA00011738"/>
    </source>
</evidence>
<comment type="subunit">
    <text evidence="3 10">Homodimer.</text>
</comment>
<evidence type="ECO:0000256" key="9">
    <source>
        <dbReference type="ARBA" id="ARBA00076414"/>
    </source>
</evidence>
<evidence type="ECO:0000256" key="4">
    <source>
        <dbReference type="ARBA" id="ARBA00022490"/>
    </source>
</evidence>
<dbReference type="OrthoDB" id="5191115at2"/>
<dbReference type="Proteomes" id="UP000240542">
    <property type="component" value="Unassembled WGS sequence"/>
</dbReference>
<dbReference type="InterPro" id="IPR009012">
    <property type="entry name" value="GrpE_head"/>
</dbReference>
<accession>A0A2P8DQL6</accession>
<keyword evidence="13" id="KW-0175">Coiled coil</keyword>
<dbReference type="Gene3D" id="3.90.20.20">
    <property type="match status" value="1"/>
</dbReference>
<evidence type="ECO:0000256" key="12">
    <source>
        <dbReference type="RuleBase" id="RU004478"/>
    </source>
</evidence>
<dbReference type="PRINTS" id="PR00773">
    <property type="entry name" value="GRPEPROTEIN"/>
</dbReference>
<feature type="region of interest" description="Disordered" evidence="14">
    <location>
        <begin position="196"/>
        <end position="252"/>
    </location>
</feature>
<dbReference type="EMBL" id="PYGA01000003">
    <property type="protein sequence ID" value="PSK99519.1"/>
    <property type="molecule type" value="Genomic_DNA"/>
</dbReference>
<dbReference type="InterPro" id="IPR013805">
    <property type="entry name" value="GrpE_CC"/>
</dbReference>
<dbReference type="Gene3D" id="2.30.22.10">
    <property type="entry name" value="Head domain of nucleotide exchange factor GrpE"/>
    <property type="match status" value="1"/>
</dbReference>
<dbReference type="PANTHER" id="PTHR21237:SF23">
    <property type="entry name" value="GRPE PROTEIN HOMOLOG, MITOCHONDRIAL"/>
    <property type="match status" value="1"/>
</dbReference>
<feature type="compositionally biased region" description="Low complexity" evidence="14">
    <location>
        <begin position="31"/>
        <end position="52"/>
    </location>
</feature>
<evidence type="ECO:0000256" key="8">
    <source>
        <dbReference type="ARBA" id="ARBA00072274"/>
    </source>
</evidence>
<dbReference type="HAMAP" id="MF_01151">
    <property type="entry name" value="GrpE"/>
    <property type="match status" value="1"/>
</dbReference>
<feature type="compositionally biased region" description="Basic and acidic residues" evidence="14">
    <location>
        <begin position="7"/>
        <end position="30"/>
    </location>
</feature>
<dbReference type="GO" id="GO:0005737">
    <property type="term" value="C:cytoplasm"/>
    <property type="evidence" value="ECO:0007669"/>
    <property type="project" value="UniProtKB-SubCell"/>
</dbReference>
<feature type="coiled-coil region" evidence="13">
    <location>
        <begin position="57"/>
        <end position="91"/>
    </location>
</feature>
<keyword evidence="16" id="KW-1185">Reference proteome</keyword>
<dbReference type="GO" id="GO:0042803">
    <property type="term" value="F:protein homodimerization activity"/>
    <property type="evidence" value="ECO:0007669"/>
    <property type="project" value="InterPro"/>
</dbReference>
<name>A0A2P8DQL6_9ACTN</name>
<dbReference type="GO" id="GO:0051087">
    <property type="term" value="F:protein-folding chaperone binding"/>
    <property type="evidence" value="ECO:0007669"/>
    <property type="project" value="InterPro"/>
</dbReference>
<reference evidence="15 16" key="1">
    <citation type="submission" date="2018-03" db="EMBL/GenBank/DDBJ databases">
        <title>Genomic Encyclopedia of Archaeal and Bacterial Type Strains, Phase II (KMG-II): from individual species to whole genera.</title>
        <authorList>
            <person name="Goeker M."/>
        </authorList>
    </citation>
    <scope>NUCLEOTIDE SEQUENCE [LARGE SCALE GENOMIC DNA]</scope>
    <source>
        <strain evidence="15 16">DSM 45312</strain>
    </source>
</reference>
<evidence type="ECO:0000256" key="11">
    <source>
        <dbReference type="RuleBase" id="RU000639"/>
    </source>
</evidence>
<keyword evidence="6 10" id="KW-0143">Chaperone</keyword>
<dbReference type="PANTHER" id="PTHR21237">
    <property type="entry name" value="GRPE PROTEIN"/>
    <property type="match status" value="1"/>
</dbReference>